<evidence type="ECO:0000313" key="2">
    <source>
        <dbReference type="EMBL" id="HEF87996.1"/>
    </source>
</evidence>
<comment type="caution">
    <text evidence="2">The sequence shown here is derived from an EMBL/GenBank/DDBJ whole genome shotgun (WGS) entry which is preliminary data.</text>
</comment>
<dbReference type="EMBL" id="DSJT01000041">
    <property type="protein sequence ID" value="HEF87996.1"/>
    <property type="molecule type" value="Genomic_DNA"/>
</dbReference>
<accession>A0A7C2BM72</accession>
<reference evidence="2" key="1">
    <citation type="journal article" date="2020" name="mSystems">
        <title>Genome- and Community-Level Interaction Insights into Carbon Utilization and Element Cycling Functions of Hydrothermarchaeota in Hydrothermal Sediment.</title>
        <authorList>
            <person name="Zhou Z."/>
            <person name="Liu Y."/>
            <person name="Xu W."/>
            <person name="Pan J."/>
            <person name="Luo Z.H."/>
            <person name="Li M."/>
        </authorList>
    </citation>
    <scope>NUCLEOTIDE SEQUENCE [LARGE SCALE GENOMIC DNA]</scope>
    <source>
        <strain evidence="2">SpSt-23</strain>
    </source>
</reference>
<dbReference type="AlphaFoldDB" id="A0A7C2BM72"/>
<dbReference type="Pfam" id="PF06197">
    <property type="entry name" value="DUF998"/>
    <property type="match status" value="1"/>
</dbReference>
<feature type="transmembrane region" description="Helical" evidence="1">
    <location>
        <begin position="99"/>
        <end position="119"/>
    </location>
</feature>
<evidence type="ECO:0000256" key="1">
    <source>
        <dbReference type="SAM" id="Phobius"/>
    </source>
</evidence>
<protein>
    <submittedName>
        <fullName evidence="2">DUF998 domain-containing protein</fullName>
    </submittedName>
</protein>
<keyword evidence="1" id="KW-0472">Membrane</keyword>
<keyword evidence="1" id="KW-0812">Transmembrane</keyword>
<keyword evidence="1" id="KW-1133">Transmembrane helix</keyword>
<organism evidence="2">
    <name type="scientific">Thermosphaera aggregans</name>
    <dbReference type="NCBI Taxonomy" id="54254"/>
    <lineage>
        <taxon>Archaea</taxon>
        <taxon>Thermoproteota</taxon>
        <taxon>Thermoprotei</taxon>
        <taxon>Desulfurococcales</taxon>
        <taxon>Desulfurococcaceae</taxon>
        <taxon>Thermosphaera</taxon>
    </lineage>
</organism>
<gene>
    <name evidence="2" type="ORF">ENP55_06995</name>
</gene>
<dbReference type="InterPro" id="IPR009339">
    <property type="entry name" value="DUF998"/>
</dbReference>
<dbReference type="PANTHER" id="PTHR42241:SF2">
    <property type="entry name" value="HYPOTHETICAL MEMBRANE PROTEIN, CONSERVED, DUF998 FAMILY"/>
    <property type="match status" value="1"/>
</dbReference>
<sequence length="180" mass="19767">MNVRQFIPIIALLTPLVFILTAIALSGWFNIVDNALSDLGHATRSNVAILFNLGLVIGGFLLYSTALIDSHVEEVYRAIMGFAGFSLALVGVFDEVYGRTHFIVSLIFFITILSFLIYYSSRTDGWRRNGALAGIVASVASWALHFALKIPPGAAIPELISIFSVAPFYLDVFTEGFKMR</sequence>
<name>A0A7C2BM72_9CREN</name>
<feature type="transmembrane region" description="Helical" evidence="1">
    <location>
        <begin position="49"/>
        <end position="68"/>
    </location>
</feature>
<dbReference type="PANTHER" id="PTHR42241">
    <property type="entry name" value="HYPOTHETICAL MEMBRANE PROTEIN, CONSERVED, DUF998 FAMILY"/>
    <property type="match status" value="1"/>
</dbReference>
<feature type="transmembrane region" description="Helical" evidence="1">
    <location>
        <begin position="75"/>
        <end position="93"/>
    </location>
</feature>
<feature type="transmembrane region" description="Helical" evidence="1">
    <location>
        <begin position="7"/>
        <end position="29"/>
    </location>
</feature>
<proteinExistence type="predicted"/>